<keyword evidence="12" id="KW-1185">Reference proteome</keyword>
<evidence type="ECO:0000313" key="11">
    <source>
        <dbReference type="EMBL" id="MBB6452280.1"/>
    </source>
</evidence>
<feature type="domain" description="Calcineurin-like phosphoesterase" evidence="9">
    <location>
        <begin position="1"/>
        <end position="219"/>
    </location>
</feature>
<dbReference type="InterPro" id="IPR029052">
    <property type="entry name" value="Metallo-depent_PP-like"/>
</dbReference>
<dbReference type="SUPFAM" id="SSF56300">
    <property type="entry name" value="Metallo-dependent phosphatases"/>
    <property type="match status" value="1"/>
</dbReference>
<dbReference type="GO" id="GO:0004519">
    <property type="term" value="F:endonuclease activity"/>
    <property type="evidence" value="ECO:0007669"/>
    <property type="project" value="UniProtKB-KW"/>
</dbReference>
<sequence>MKIVHTADWHLGKIVHNVYMTEDQEHILAQFIEDMKKVKPDVIIIAGDLYDRAIPPKEAVELLNRTLTTIVFELKIPIVAITGNHDSAERLNFGTQMLSKAQLHIHTRVEKDMQPVVMEDEHGPVYFHLIPYMEPAEARVVFENDTIHTHHEAMEEVVNHIRSNYDVEKDRHIVIGHAFLAGGMESDSEDRLTMIGGTPYVEAELFRPFTYTALGHLHQPQKVKYEHIRYAGSLFKYSFSEVNHKKSFTIIELDESGVQSIEQHPLHLRRDMLLLEGYMEDLLNIEDVMDDYVHIRLLDDGEIMDPIGKLRKRYPNILKLERKMRGIEHLADLQKVKERQQMSHADLFYSFYENMKGEAIPDNRKSIMSKLIQHLMEEERRQ</sequence>
<keyword evidence="5 8" id="KW-0378">Hydrolase</keyword>
<organism evidence="11 12">
    <name type="scientific">Salirhabdus euzebyi</name>
    <dbReference type="NCBI Taxonomy" id="394506"/>
    <lineage>
        <taxon>Bacteria</taxon>
        <taxon>Bacillati</taxon>
        <taxon>Bacillota</taxon>
        <taxon>Bacilli</taxon>
        <taxon>Bacillales</taxon>
        <taxon>Bacillaceae</taxon>
        <taxon>Salirhabdus</taxon>
    </lineage>
</organism>
<evidence type="ECO:0000256" key="2">
    <source>
        <dbReference type="ARBA" id="ARBA00011322"/>
    </source>
</evidence>
<dbReference type="CDD" id="cd00840">
    <property type="entry name" value="MPP_Mre11_N"/>
    <property type="match status" value="1"/>
</dbReference>
<keyword evidence="4 8" id="KW-0540">Nuclease</keyword>
<dbReference type="GO" id="GO:0006310">
    <property type="term" value="P:DNA recombination"/>
    <property type="evidence" value="ECO:0007669"/>
    <property type="project" value="UniProtKB-KW"/>
</dbReference>
<reference evidence="11 12" key="1">
    <citation type="submission" date="2020-08" db="EMBL/GenBank/DDBJ databases">
        <title>Genomic Encyclopedia of Type Strains, Phase IV (KMG-IV): sequencing the most valuable type-strain genomes for metagenomic binning, comparative biology and taxonomic classification.</title>
        <authorList>
            <person name="Goeker M."/>
        </authorList>
    </citation>
    <scope>NUCLEOTIDE SEQUENCE [LARGE SCALE GENOMIC DNA]</scope>
    <source>
        <strain evidence="11 12">DSM 19612</strain>
    </source>
</reference>
<evidence type="ECO:0000313" key="12">
    <source>
        <dbReference type="Proteomes" id="UP000581688"/>
    </source>
</evidence>
<evidence type="ECO:0000259" key="9">
    <source>
        <dbReference type="Pfam" id="PF00149"/>
    </source>
</evidence>
<dbReference type="Pfam" id="PF12320">
    <property type="entry name" value="SbcD_C"/>
    <property type="match status" value="1"/>
</dbReference>
<dbReference type="PANTHER" id="PTHR30337">
    <property type="entry name" value="COMPONENT OF ATP-DEPENDENT DSDNA EXONUCLEASE"/>
    <property type="match status" value="1"/>
</dbReference>
<accession>A0A841PTZ9</accession>
<comment type="subunit">
    <text evidence="2 8">Heterodimer of SbcC and SbcD.</text>
</comment>
<evidence type="ECO:0000256" key="8">
    <source>
        <dbReference type="RuleBase" id="RU363069"/>
    </source>
</evidence>
<dbReference type="GO" id="GO:0006260">
    <property type="term" value="P:DNA replication"/>
    <property type="evidence" value="ECO:0007669"/>
    <property type="project" value="UniProtKB-KW"/>
</dbReference>
<dbReference type="EMBL" id="JACHGH010000002">
    <property type="protein sequence ID" value="MBB6452280.1"/>
    <property type="molecule type" value="Genomic_DNA"/>
</dbReference>
<evidence type="ECO:0000256" key="4">
    <source>
        <dbReference type="ARBA" id="ARBA00022722"/>
    </source>
</evidence>
<comment type="similarity">
    <text evidence="1 8">Belongs to the SbcD family.</text>
</comment>
<evidence type="ECO:0000256" key="1">
    <source>
        <dbReference type="ARBA" id="ARBA00010555"/>
    </source>
</evidence>
<evidence type="ECO:0000256" key="6">
    <source>
        <dbReference type="ARBA" id="ARBA00022839"/>
    </source>
</evidence>
<name>A0A841PTZ9_9BACI</name>
<keyword evidence="7 8" id="KW-0233">DNA recombination</keyword>
<evidence type="ECO:0000256" key="3">
    <source>
        <dbReference type="ARBA" id="ARBA00013365"/>
    </source>
</evidence>
<dbReference type="Pfam" id="PF00149">
    <property type="entry name" value="Metallophos"/>
    <property type="match status" value="1"/>
</dbReference>
<dbReference type="InterPro" id="IPR026843">
    <property type="entry name" value="SbcD_C"/>
</dbReference>
<dbReference type="InterPro" id="IPR041796">
    <property type="entry name" value="Mre11_N"/>
</dbReference>
<dbReference type="InterPro" id="IPR004593">
    <property type="entry name" value="SbcD"/>
</dbReference>
<comment type="caution">
    <text evidence="11">The sequence shown here is derived from an EMBL/GenBank/DDBJ whole genome shotgun (WGS) entry which is preliminary data.</text>
</comment>
<dbReference type="InterPro" id="IPR004843">
    <property type="entry name" value="Calcineurin-like_PHP"/>
</dbReference>
<dbReference type="Gene3D" id="3.60.21.10">
    <property type="match status" value="1"/>
</dbReference>
<dbReference type="GO" id="GO:0008408">
    <property type="term" value="F:3'-5' exonuclease activity"/>
    <property type="evidence" value="ECO:0007669"/>
    <property type="project" value="InterPro"/>
</dbReference>
<keyword evidence="8" id="KW-0255">Endonuclease</keyword>
<dbReference type="AlphaFoldDB" id="A0A841PTZ9"/>
<protein>
    <recommendedName>
        <fullName evidence="3 8">Nuclease SbcCD subunit D</fullName>
    </recommendedName>
</protein>
<keyword evidence="6 8" id="KW-0269">Exonuclease</keyword>
<comment type="function">
    <text evidence="8">SbcCD cleaves DNA hairpin structures. These structures can inhibit DNA replication and are intermediates in certain DNA recombination reactions. The complex acts as a 3'-&gt;5' double strand exonuclease that can open hairpins. It also has a 5' single-strand endonuclease activity.</text>
</comment>
<dbReference type="PANTHER" id="PTHR30337:SF0">
    <property type="entry name" value="NUCLEASE SBCCD SUBUNIT D"/>
    <property type="match status" value="1"/>
</dbReference>
<feature type="domain" description="Nuclease SbcCD subunit D C-terminal" evidence="10">
    <location>
        <begin position="270"/>
        <end position="355"/>
    </location>
</feature>
<proteinExistence type="inferred from homology"/>
<dbReference type="Proteomes" id="UP000581688">
    <property type="component" value="Unassembled WGS sequence"/>
</dbReference>
<dbReference type="NCBIfam" id="TIGR00619">
    <property type="entry name" value="sbcd"/>
    <property type="match status" value="1"/>
</dbReference>
<gene>
    <name evidence="8" type="primary">sbcD</name>
    <name evidence="11" type="ORF">HNQ94_000725</name>
</gene>
<keyword evidence="8" id="KW-0235">DNA replication</keyword>
<evidence type="ECO:0000259" key="10">
    <source>
        <dbReference type="Pfam" id="PF12320"/>
    </source>
</evidence>
<evidence type="ECO:0000256" key="5">
    <source>
        <dbReference type="ARBA" id="ARBA00022801"/>
    </source>
</evidence>
<evidence type="ECO:0000256" key="7">
    <source>
        <dbReference type="ARBA" id="ARBA00023172"/>
    </source>
</evidence>
<dbReference type="InterPro" id="IPR050535">
    <property type="entry name" value="DNA_Repair-Maintenance_Comp"/>
</dbReference>
<dbReference type="RefSeq" id="WP_174495045.1">
    <property type="nucleotide sequence ID" value="NZ_CADDWK010000002.1"/>
</dbReference>